<feature type="compositionally biased region" description="Low complexity" evidence="1">
    <location>
        <begin position="50"/>
        <end position="87"/>
    </location>
</feature>
<feature type="region of interest" description="Disordered" evidence="1">
    <location>
        <begin position="1"/>
        <end position="89"/>
    </location>
</feature>
<feature type="compositionally biased region" description="Polar residues" evidence="1">
    <location>
        <begin position="35"/>
        <end position="49"/>
    </location>
</feature>
<keyword evidence="3" id="KW-1185">Reference proteome</keyword>
<evidence type="ECO:0000313" key="2">
    <source>
        <dbReference type="EMBL" id="CAG5109929.1"/>
    </source>
</evidence>
<gene>
    <name evidence="2" type="ORF">OKIOD_LOCUS13163</name>
</gene>
<accession>A0ABN7SYT8</accession>
<dbReference type="PANTHER" id="PTHR31655:SF7">
    <property type="entry name" value="PROTEIN FAM78A"/>
    <property type="match status" value="1"/>
</dbReference>
<organism evidence="2 3">
    <name type="scientific">Oikopleura dioica</name>
    <name type="common">Tunicate</name>
    <dbReference type="NCBI Taxonomy" id="34765"/>
    <lineage>
        <taxon>Eukaryota</taxon>
        <taxon>Metazoa</taxon>
        <taxon>Chordata</taxon>
        <taxon>Tunicata</taxon>
        <taxon>Appendicularia</taxon>
        <taxon>Copelata</taxon>
        <taxon>Oikopleuridae</taxon>
        <taxon>Oikopleura</taxon>
    </lineage>
</organism>
<feature type="region of interest" description="Disordered" evidence="1">
    <location>
        <begin position="131"/>
        <end position="223"/>
    </location>
</feature>
<dbReference type="PANTHER" id="PTHR31655">
    <property type="entry name" value="PROTEIN FAM78A"/>
    <property type="match status" value="1"/>
</dbReference>
<reference evidence="2 3" key="1">
    <citation type="submission" date="2021-04" db="EMBL/GenBank/DDBJ databases">
        <authorList>
            <person name="Bliznina A."/>
        </authorList>
    </citation>
    <scope>NUCLEOTIDE SEQUENCE [LARGE SCALE GENOMIC DNA]</scope>
</reference>
<sequence length="520" mass="57488">MKMRAEERNDLSQMKLSPVPEPTVGEENKALKPGTSRSAAGITSQFNIPSTSRNCPSPSPSCSSSNSISTCSVNSSSSKSTNRSSNSEVCFLKPEVGRFATEKYEPASSTFAVPPPILVRLEENIRKEADKFLTSDSSLTSEDSESEARSYKTLRPKKSETPRKSRARSQSSKHKLPKTNQTESESPKEANQKQSELESASSSSTKKSSPKVAKKGPAKRMGAKCCKIKPVQKSNIIITNFSAVLEDKPTEIKEESKIVLRYKSPYFLADATVIFPPVMKNETWTVGWIQACSEMQFVNTYGELGCSSWEIPALIKNEIAFVSDSDGVSYPWYGSGSEIATIKGPCPSYSELNVKMNDNFHPSVTWDVPVSERENVHLTSIMRDQSFITWLAAVNESTGKIIVLKTVRWRFKLKIEVDPTKDLGERGKLVPVKQEKPSIQSGGNIIPKTALIKPSANNSQVLVWRPKSGTEKVVVSAKEAYNKDEKVSFFNGASVMDRKRHLVRFISDEEAKKACENAKS</sequence>
<proteinExistence type="predicted"/>
<feature type="compositionally biased region" description="Basic residues" evidence="1">
    <location>
        <begin position="208"/>
        <end position="222"/>
    </location>
</feature>
<dbReference type="EMBL" id="OU015567">
    <property type="protein sequence ID" value="CAG5109929.1"/>
    <property type="molecule type" value="Genomic_DNA"/>
</dbReference>
<name>A0ABN7SYT8_OIKDI</name>
<evidence type="ECO:0000313" key="3">
    <source>
        <dbReference type="Proteomes" id="UP001158576"/>
    </source>
</evidence>
<feature type="compositionally biased region" description="Basic residues" evidence="1">
    <location>
        <begin position="164"/>
        <end position="177"/>
    </location>
</feature>
<protein>
    <submittedName>
        <fullName evidence="2">Oidioi.mRNA.OKI2018_I69.chr2.g4398.t1.cds</fullName>
    </submittedName>
</protein>
<dbReference type="Proteomes" id="UP001158576">
    <property type="component" value="Chromosome 2"/>
</dbReference>
<feature type="compositionally biased region" description="Basic and acidic residues" evidence="1">
    <location>
        <begin position="1"/>
        <end position="10"/>
    </location>
</feature>
<dbReference type="InterPro" id="IPR029638">
    <property type="entry name" value="FAM78"/>
</dbReference>
<evidence type="ECO:0000256" key="1">
    <source>
        <dbReference type="SAM" id="MobiDB-lite"/>
    </source>
</evidence>